<feature type="domain" description="VWFA" evidence="1">
    <location>
        <begin position="541"/>
        <end position="765"/>
    </location>
</feature>
<reference evidence="2 3" key="1">
    <citation type="submission" date="2017-09" db="EMBL/GenBank/DDBJ databases">
        <title>Reassesment of A. cryaerophilus.</title>
        <authorList>
            <person name="Perez-Cataluna A."/>
            <person name="Collado L."/>
            <person name="Salgado O."/>
            <person name="Lefinanco V."/>
            <person name="Figueras M.J."/>
        </authorList>
    </citation>
    <scope>NUCLEOTIDE SEQUENCE [LARGE SCALE GENOMIC DNA]</scope>
    <source>
        <strain evidence="2 3">LMG 9065</strain>
    </source>
</reference>
<dbReference type="Gene3D" id="2.150.10.10">
    <property type="entry name" value="Serralysin-like metalloprotease, C-terminal"/>
    <property type="match status" value="1"/>
</dbReference>
<dbReference type="SMART" id="SM00327">
    <property type="entry name" value="VWA"/>
    <property type="match status" value="1"/>
</dbReference>
<evidence type="ECO:0000259" key="1">
    <source>
        <dbReference type="PROSITE" id="PS50234"/>
    </source>
</evidence>
<evidence type="ECO:0000313" key="3">
    <source>
        <dbReference type="Proteomes" id="UP000239151"/>
    </source>
</evidence>
<dbReference type="Proteomes" id="UP000239151">
    <property type="component" value="Unassembled WGS sequence"/>
</dbReference>
<feature type="non-terminal residue" evidence="2">
    <location>
        <position position="1"/>
    </location>
</feature>
<gene>
    <name evidence="2" type="ORF">CJ670_07045</name>
</gene>
<dbReference type="InterPro" id="IPR011049">
    <property type="entry name" value="Serralysin-like_metalloprot_C"/>
</dbReference>
<dbReference type="CDD" id="cd00198">
    <property type="entry name" value="vWFA"/>
    <property type="match status" value="1"/>
</dbReference>
<organism evidence="2 3">
    <name type="scientific">Aliarcobacter cryaerophilus</name>
    <dbReference type="NCBI Taxonomy" id="28198"/>
    <lineage>
        <taxon>Bacteria</taxon>
        <taxon>Pseudomonadati</taxon>
        <taxon>Campylobacterota</taxon>
        <taxon>Epsilonproteobacteria</taxon>
        <taxon>Campylobacterales</taxon>
        <taxon>Arcobacteraceae</taxon>
        <taxon>Aliarcobacter</taxon>
    </lineage>
</organism>
<dbReference type="PRINTS" id="PR00313">
    <property type="entry name" value="CABNDNGRPT"/>
</dbReference>
<dbReference type="EMBL" id="NXGI01000014">
    <property type="protein sequence ID" value="PRM96835.1"/>
    <property type="molecule type" value="Genomic_DNA"/>
</dbReference>
<dbReference type="GO" id="GO:0005509">
    <property type="term" value="F:calcium ion binding"/>
    <property type="evidence" value="ECO:0007669"/>
    <property type="project" value="InterPro"/>
</dbReference>
<evidence type="ECO:0000313" key="2">
    <source>
        <dbReference type="EMBL" id="PRM96835.1"/>
    </source>
</evidence>
<dbReference type="SUPFAM" id="SSF53300">
    <property type="entry name" value="vWA-like"/>
    <property type="match status" value="1"/>
</dbReference>
<protein>
    <recommendedName>
        <fullName evidence="1">VWFA domain-containing protein</fullName>
    </recommendedName>
</protein>
<dbReference type="Pfam" id="PF13519">
    <property type="entry name" value="VWA_2"/>
    <property type="match status" value="1"/>
</dbReference>
<dbReference type="AlphaFoldDB" id="A0A2S9TDD4"/>
<sequence>PTEGDTVTFKVSLEDLDGVGGLDRHTGVKVTLSNGVVIEIPAGEIEGTKEFTITDKTPGYSKDWTENITIDKVEEFGGVEFEKLEKGDGLQLNVKDTPAKITITGSTVGEEVPGTSTGTKVQGEVTLTLDKKYDHDIEVTIKNQATGEVKVVTIPKDTYSVEVTMDTARVDDVYKQGTTTETITIVSVSDNITIENSSDVITINDDKDPTGVTLNATIIKTSTINTDNIKNNPSFTVTAKDGYDGEADVSVYKTTSVDGFGVLSRGENATGSDGQVYTGNPNELGVHKDDSTKSEKIIVEFNNEIKSMDVAFSWRATAESARVDFYDGEKHIGYAIVSDGGNTNAKVTYYRPDNTILKTEYTPGGSDKIDSAYTFEPGDGTVFDRAEFTAHGADSDYLIHSIDYKEVVQGNSLDKGDKAEVLLEVQTEYKPDPKTFNPANPPIAKVDVNGTIHDVKLDENGYGTLEVTTDGNTDLVAKVTEIIGGNYEAVDTTGAQTGVYVGDIETEKNTNDEITGTKGNDVIVGDEGGTSKKIVDGQNYNIAIIVDKSNSMKASSGTGSMNRMELLKASLNNLADTLANHDGVINLSIIGFGTNADTAIVFNNLTSSDLTALKNSINGLNGYNSDWDSQVGGTNYEAAFNATKAWFDGLSSSNDASYENMTYFLTDGEPTQYGTGQGIGNAYDSTADSKGQIAYNNLVNTHDVKVYAIGIGNDVSVNTLNKYDNTEIEVIDIKTNAQTIETETFSNNGNTLPTGWEHTGLGSAVVSGQKLVITDNNTSNSNFASVKSKTYEIGKDTYGKLSFDYSVSSSDYRNGDKSTIILQKLINGEWEDIGTPQTITTSGSGSYKSQLLSEGEYRLVINVNDTTSSKTYKLSIDNVKLQATSDLDKLEFKKVDIVNTAEDLEAALQGGSTTYDPAKLGSDIITGGAGNDIIFGDTINTDHLTWTGRTLPAGSGTEALKEMIKVQNPGISDEDLAQKMYDYIKENHASLAGDGTKDGNDTITGGEGRDIIYAQGGDDTIITDLNTNDGVEAGDLLIDGGTGFDTIKLEGNNDIDFSKLGDIIKNIEAIDLTEGDHKLTNISLEDVLKMTDSSKELIILRDSEDSVLFKDTIGENGQAQTWSKAENSIVEDGKTFEVYTNSGDESLKVKVEQPISDGITN</sequence>
<dbReference type="SUPFAM" id="SSF51120">
    <property type="entry name" value="beta-Roll"/>
    <property type="match status" value="1"/>
</dbReference>
<dbReference type="InterPro" id="IPR002035">
    <property type="entry name" value="VWF_A"/>
</dbReference>
<dbReference type="Pfam" id="PF00353">
    <property type="entry name" value="HemolysinCabind"/>
    <property type="match status" value="3"/>
</dbReference>
<dbReference type="PROSITE" id="PS50234">
    <property type="entry name" value="VWFA"/>
    <property type="match status" value="1"/>
</dbReference>
<dbReference type="InterPro" id="IPR001343">
    <property type="entry name" value="Hemolysn_Ca-bd"/>
</dbReference>
<accession>A0A2S9TDD4</accession>
<dbReference type="Gene3D" id="3.40.50.410">
    <property type="entry name" value="von Willebrand factor, type A domain"/>
    <property type="match status" value="1"/>
</dbReference>
<comment type="caution">
    <text evidence="2">The sequence shown here is derived from an EMBL/GenBank/DDBJ whole genome shotgun (WGS) entry which is preliminary data.</text>
</comment>
<name>A0A2S9TDD4_9BACT</name>
<proteinExistence type="predicted"/>
<dbReference type="InterPro" id="IPR036465">
    <property type="entry name" value="vWFA_dom_sf"/>
</dbReference>